<gene>
    <name evidence="1" type="ORF">GAY01_02210</name>
    <name evidence="2" type="ORF">VIC01_02598</name>
</gene>
<evidence type="ECO:0000313" key="1">
    <source>
        <dbReference type="EMBL" id="KAB3573436.1"/>
    </source>
</evidence>
<reference evidence="2 3" key="2">
    <citation type="submission" date="2019-09" db="EMBL/GenBank/DDBJ databases">
        <title>Commensal-derived Metabolites Govern Vibrio cholerae Pathogenesis in Host.</title>
        <authorList>
            <person name="Yoon S.S."/>
            <person name="Yoon M.Y."/>
        </authorList>
    </citation>
    <scope>NUCLEOTIDE SEQUENCE [LARGE SCALE GENOMIC DNA]</scope>
    <source>
        <strain evidence="2 3">VIC01</strain>
    </source>
</reference>
<dbReference type="Proteomes" id="UP000326091">
    <property type="component" value="Chromosome"/>
</dbReference>
<reference evidence="1 4" key="1">
    <citation type="journal article" date="2019" name="Nat. Med.">
        <title>A library of human gut bacterial isolates paired with longitudinal multiomics data enables mechanistic microbiome research.</title>
        <authorList>
            <person name="Poyet M."/>
            <person name="Groussin M."/>
            <person name="Gibbons S.M."/>
            <person name="Avila-Pacheco J."/>
            <person name="Jiang X."/>
            <person name="Kearney S.M."/>
            <person name="Perrotta A.R."/>
            <person name="Berdy B."/>
            <person name="Zhao S."/>
            <person name="Lieberman T.D."/>
            <person name="Swanson P.K."/>
            <person name="Smith M."/>
            <person name="Roesemann S."/>
            <person name="Alexander J.E."/>
            <person name="Rich S.A."/>
            <person name="Livny J."/>
            <person name="Vlamakis H."/>
            <person name="Clish C."/>
            <person name="Bullock K."/>
            <person name="Deik A."/>
            <person name="Scott J."/>
            <person name="Pierce K.A."/>
            <person name="Xavier R.J."/>
            <person name="Alm E.J."/>
        </authorList>
    </citation>
    <scope>NUCLEOTIDE SEQUENCE [LARGE SCALE GENOMIC DNA]</scope>
    <source>
        <strain evidence="1 4">BIOML-A73</strain>
    </source>
</reference>
<dbReference type="RefSeq" id="WP_151061777.1">
    <property type="nucleotide sequence ID" value="NZ_CACRTA010000027.1"/>
</dbReference>
<evidence type="ECO:0000313" key="2">
    <source>
        <dbReference type="EMBL" id="QEW37025.1"/>
    </source>
</evidence>
<protein>
    <submittedName>
        <fullName evidence="1">YjbH domain-containing protein</fullName>
    </submittedName>
</protein>
<sequence length="288" mass="33230">MRTFVLIIWSSFFLVGFVRSQTNYGTTGLMNMPTADMQRDKTFMLGGNWLNSHATVPRWWYDTWNYYINITLFPWLEVGYLCMGHKAVPIDYGNRSGYWVPSTYGKFVNQDRSFHFRLRVWKEGWWKAWTPQILVGANDGIGDSWNGGSLSKPSELNYGNGFLNRYYIAISKHFQFDKIGTLGVHACWIYSNRFDNTLNDPAIGANLKLGLPNTSFLNKIANGANLMVEIVPGYTDVKEDLTFNPHGSKYQMNLGMEYSFWKDYINAVVELNRCKYFSGGLIFKVHLK</sequence>
<proteinExistence type="predicted"/>
<name>A0A5P3AWL0_PHOVU</name>
<organism evidence="2 3">
    <name type="scientific">Phocaeicola vulgatus</name>
    <name type="common">Bacteroides vulgatus</name>
    <dbReference type="NCBI Taxonomy" id="821"/>
    <lineage>
        <taxon>Bacteria</taxon>
        <taxon>Pseudomonadati</taxon>
        <taxon>Bacteroidota</taxon>
        <taxon>Bacteroidia</taxon>
        <taxon>Bacteroidales</taxon>
        <taxon>Bacteroidaceae</taxon>
        <taxon>Phocaeicola</taxon>
    </lineage>
</organism>
<dbReference type="InterPro" id="IPR010344">
    <property type="entry name" value="YbjH"/>
</dbReference>
<dbReference type="Pfam" id="PF06082">
    <property type="entry name" value="YjbH"/>
    <property type="match status" value="1"/>
</dbReference>
<dbReference type="Proteomes" id="UP000433382">
    <property type="component" value="Unassembled WGS sequence"/>
</dbReference>
<evidence type="ECO:0000313" key="4">
    <source>
        <dbReference type="Proteomes" id="UP000433382"/>
    </source>
</evidence>
<dbReference type="EMBL" id="WCZM01000002">
    <property type="protein sequence ID" value="KAB3573436.1"/>
    <property type="molecule type" value="Genomic_DNA"/>
</dbReference>
<dbReference type="EMBL" id="CP043529">
    <property type="protein sequence ID" value="QEW37025.1"/>
    <property type="molecule type" value="Genomic_DNA"/>
</dbReference>
<evidence type="ECO:0000313" key="3">
    <source>
        <dbReference type="Proteomes" id="UP000326091"/>
    </source>
</evidence>
<dbReference type="AlphaFoldDB" id="A0A5P3AWL0"/>
<accession>A0A5P3AWL0</accession>